<reference evidence="2" key="1">
    <citation type="journal article" date="2022" name="Plant J.">
        <title>Strategies of tolerance reflected in two North American maple genomes.</title>
        <authorList>
            <person name="McEvoy S.L."/>
            <person name="Sezen U.U."/>
            <person name="Trouern-Trend A."/>
            <person name="McMahon S.M."/>
            <person name="Schaberg P.G."/>
            <person name="Yang J."/>
            <person name="Wegrzyn J.L."/>
            <person name="Swenson N.G."/>
        </authorList>
    </citation>
    <scope>NUCLEOTIDE SEQUENCE</scope>
    <source>
        <strain evidence="2">91603</strain>
    </source>
</reference>
<feature type="domain" description="F-box" evidence="1">
    <location>
        <begin position="747"/>
        <end position="797"/>
    </location>
</feature>
<sequence>MECLPQEIILNILSRLPVTSLMQSKFVCKAWHNLVQDPHLVSMHFSRASRNDPCLILHSDSPIRSQLYSLELSDIIKDDQRVKKIRDPVLPQFNVVGSCKGLLCLRDSSEENLLYVYNPFSRNYIMLPKSEELLNQSTVYGFGFSKTTNKFKVIQAVNPQRPRAPRRHQIGLLSFQAEVQILTLGSPAWRPLGKLPYRRIYQEPSQVLVCGRIHWSTSSGSDCPLVSFDFEDEQFREVQKPDCRHWPNMDLVDFGGCLATVSKGYSNFEIWIMKEYDVKESWIKEFNIGNHVPRSLEEADWNSAKPFCNSKLDQNSSTNRVVGLLKNGKVLLEYNCRALVTYDPKDGTFKDLIFPGMPYWFEVVVHEDRNPGSTSTMECLPREIILNILSRLPVTSLLQSKFVCKAWHNLVQDPLLVSMHFSCATRNNSCLILHSDSPIQNQLYSLELSDLIKDDQRVNKICVPGFPKFNVVGSCKGLLCLCDSSEENLLYVYNPFSRDYIMLPKSKELLNQSTVYGFGFSQTTNKFKVIQAVNPQCPRAPRRHQIGLLSFQAEVQILTLGSPAWRTLGKLPYDQIYQEQSQVLVCGRIHWSASSGSDCLIISFDFEDEQFREVPKPPDCTSWPNMDLVDFGGCLAAVSKGYCNFEVWIMKESWIKEFNIGNHVPRSLAKTFQNSAKTFRNSKFYLNSFNKSIVVGLLKNGKVLLEYNCRNLVTYDPKDGTFKDLTFPGMPYWFEVVVHEDRNPGSTGTMDCLPREIILNILSRLPVTSLLQSKFVCKAWLNLVQDPLLVSMHFSRATRNDPCLILHSDSPIRNQLYSLELSDLIKDDRRVKKICDPVLPQFNVVGSCKSLLCLCDSSEENLLYVYNPFSRDYIMLPKSEELLNQSTVYGFGFSQTTNKFKVIQAVNPHRTRAPRRRQIGLSSFQAEVQILTLGSPAWRTLGKLPYRRIYQEPSQVLVCGRIHWSVSSGSDCPIISFDFEDEQFREVQKPDCPHWPNMDLVDFGGCLATVSKGYSNFEIWVMKEYDVKESWIKDFNIGNHVPRSLEEADWNSAKPFCNSKLDQNSSTNRVVGLLKNGKVLLEYNCRALVTYDPKDGTFKDLIFPGMPYWFEVVIHEGSLNWIDTLLINDT</sequence>
<dbReference type="Pfam" id="PF08268">
    <property type="entry name" value="FBA_3"/>
    <property type="match status" value="3"/>
</dbReference>
<dbReference type="SMART" id="SM00256">
    <property type="entry name" value="FBOX"/>
    <property type="match status" value="3"/>
</dbReference>
<dbReference type="NCBIfam" id="TIGR01640">
    <property type="entry name" value="F_box_assoc_1"/>
    <property type="match status" value="3"/>
</dbReference>
<proteinExistence type="predicted"/>
<dbReference type="SUPFAM" id="SSF81383">
    <property type="entry name" value="F-box domain"/>
    <property type="match status" value="3"/>
</dbReference>
<dbReference type="Gene3D" id="1.20.1280.50">
    <property type="match status" value="3"/>
</dbReference>
<organism evidence="2 3">
    <name type="scientific">Acer negundo</name>
    <name type="common">Box elder</name>
    <dbReference type="NCBI Taxonomy" id="4023"/>
    <lineage>
        <taxon>Eukaryota</taxon>
        <taxon>Viridiplantae</taxon>
        <taxon>Streptophyta</taxon>
        <taxon>Embryophyta</taxon>
        <taxon>Tracheophyta</taxon>
        <taxon>Spermatophyta</taxon>
        <taxon>Magnoliopsida</taxon>
        <taxon>eudicotyledons</taxon>
        <taxon>Gunneridae</taxon>
        <taxon>Pentapetalae</taxon>
        <taxon>rosids</taxon>
        <taxon>malvids</taxon>
        <taxon>Sapindales</taxon>
        <taxon>Sapindaceae</taxon>
        <taxon>Hippocastanoideae</taxon>
        <taxon>Acereae</taxon>
        <taxon>Acer</taxon>
    </lineage>
</organism>
<reference evidence="2" key="2">
    <citation type="submission" date="2023-02" db="EMBL/GenBank/DDBJ databases">
        <authorList>
            <person name="Swenson N.G."/>
            <person name="Wegrzyn J.L."/>
            <person name="Mcevoy S.L."/>
        </authorList>
    </citation>
    <scope>NUCLEOTIDE SEQUENCE</scope>
    <source>
        <strain evidence="2">91603</strain>
        <tissue evidence="2">Leaf</tissue>
    </source>
</reference>
<evidence type="ECO:0000313" key="3">
    <source>
        <dbReference type="Proteomes" id="UP001064489"/>
    </source>
</evidence>
<dbReference type="PANTHER" id="PTHR31672">
    <property type="entry name" value="BNACNNG10540D PROTEIN"/>
    <property type="match status" value="1"/>
</dbReference>
<feature type="domain" description="F-box" evidence="1">
    <location>
        <begin position="374"/>
        <end position="424"/>
    </location>
</feature>
<dbReference type="InterPro" id="IPR013187">
    <property type="entry name" value="F-box-assoc_dom_typ3"/>
</dbReference>
<keyword evidence="3" id="KW-1185">Reference proteome</keyword>
<dbReference type="InterPro" id="IPR036047">
    <property type="entry name" value="F-box-like_dom_sf"/>
</dbReference>
<dbReference type="PROSITE" id="PS50181">
    <property type="entry name" value="FBOX"/>
    <property type="match status" value="3"/>
</dbReference>
<dbReference type="InterPro" id="IPR001810">
    <property type="entry name" value="F-box_dom"/>
</dbReference>
<evidence type="ECO:0000259" key="1">
    <source>
        <dbReference type="PROSITE" id="PS50181"/>
    </source>
</evidence>
<dbReference type="InterPro" id="IPR017451">
    <property type="entry name" value="F-box-assoc_interact_dom"/>
</dbReference>
<evidence type="ECO:0000313" key="2">
    <source>
        <dbReference type="EMBL" id="KAI9177265.1"/>
    </source>
</evidence>
<dbReference type="InterPro" id="IPR050796">
    <property type="entry name" value="SCF_F-box_component"/>
</dbReference>
<feature type="domain" description="F-box" evidence="1">
    <location>
        <begin position="1"/>
        <end position="48"/>
    </location>
</feature>
<dbReference type="Proteomes" id="UP001064489">
    <property type="component" value="Chromosome 5"/>
</dbReference>
<dbReference type="AlphaFoldDB" id="A0AAD5NQG2"/>
<gene>
    <name evidence="2" type="ORF">LWI28_012996</name>
</gene>
<accession>A0AAD5NQG2</accession>
<dbReference type="EMBL" id="JAJSOW010000102">
    <property type="protein sequence ID" value="KAI9177265.1"/>
    <property type="molecule type" value="Genomic_DNA"/>
</dbReference>
<comment type="caution">
    <text evidence="2">The sequence shown here is derived from an EMBL/GenBank/DDBJ whole genome shotgun (WGS) entry which is preliminary data.</text>
</comment>
<dbReference type="Pfam" id="PF12937">
    <property type="entry name" value="F-box-like"/>
    <property type="match status" value="3"/>
</dbReference>
<protein>
    <recommendedName>
        <fullName evidence="1">F-box domain-containing protein</fullName>
    </recommendedName>
</protein>
<name>A0AAD5NQG2_ACENE</name>